<keyword evidence="4" id="KW-1185">Reference proteome</keyword>
<dbReference type="GO" id="GO:0004197">
    <property type="term" value="F:cysteine-type endopeptidase activity"/>
    <property type="evidence" value="ECO:0007669"/>
    <property type="project" value="InterPro"/>
</dbReference>
<dbReference type="Pfam" id="PF00656">
    <property type="entry name" value="Peptidase_C14"/>
    <property type="match status" value="1"/>
</dbReference>
<evidence type="ECO:0000259" key="2">
    <source>
        <dbReference type="Pfam" id="PF00656"/>
    </source>
</evidence>
<sequence>MRIVALLCLLCFAGPLTSPSLGQAKLHFIVFADTDDPTLGDANRKTYNYLTGNYGPNVARYAGLSLEMAAYSGAKCLATELDQKLDALKVDSDDVVLFYFIGHGWNNRQNEYPSLIFGKANADRATLETSSRNLQTIYERILAKKPRLALVIGEACNKERSDEPPVTSKREAIPMDAPESADAAKYNALFRNYAGSLILSSCKRNQYSFSDPKGGWLGVSWQVATNRLLSSKTKEKPTWDQFVKTVVKLTESAAAKNNQNQNPQLQMAIRPVQGGGGGVPPKPPVSPILTDQAPCPPLDSYVNETALAGIREDLPLLKRMDEEISTDNAEQFAEKFDTFYRNQKNFYDSLNQMLFYEQADMPERCRAGFQQDTRWVKPKTTEIIRRYQIVVKMSKEPQQLVAQARSELPSLIRRLEEILEKLDK</sequence>
<dbReference type="Gene3D" id="3.40.50.1460">
    <property type="match status" value="1"/>
</dbReference>
<dbReference type="SUPFAM" id="SSF52129">
    <property type="entry name" value="Caspase-like"/>
    <property type="match status" value="1"/>
</dbReference>
<keyword evidence="1" id="KW-0732">Signal</keyword>
<feature type="chain" id="PRO_5017066888" description="Peptidase C14 caspase domain-containing protein" evidence="1">
    <location>
        <begin position="25"/>
        <end position="424"/>
    </location>
</feature>
<dbReference type="AlphaFoldDB" id="A0A368JJ08"/>
<dbReference type="OrthoDB" id="976354at2"/>
<dbReference type="InterPro" id="IPR011600">
    <property type="entry name" value="Pept_C14_caspase"/>
</dbReference>
<gene>
    <name evidence="3" type="ORF">DUE52_21290</name>
</gene>
<name>A0A368JJ08_9BACT</name>
<proteinExistence type="predicted"/>
<evidence type="ECO:0000313" key="3">
    <source>
        <dbReference type="EMBL" id="RCR67639.1"/>
    </source>
</evidence>
<protein>
    <recommendedName>
        <fullName evidence="2">Peptidase C14 caspase domain-containing protein</fullName>
    </recommendedName>
</protein>
<dbReference type="RefSeq" id="WP_114408071.1">
    <property type="nucleotide sequence ID" value="NZ_QOWE01000018.1"/>
</dbReference>
<dbReference type="GO" id="GO:0006508">
    <property type="term" value="P:proteolysis"/>
    <property type="evidence" value="ECO:0007669"/>
    <property type="project" value="InterPro"/>
</dbReference>
<feature type="domain" description="Peptidase C14 caspase" evidence="2">
    <location>
        <begin position="79"/>
        <end position="266"/>
    </location>
</feature>
<comment type="caution">
    <text evidence="3">The sequence shown here is derived from an EMBL/GenBank/DDBJ whole genome shotgun (WGS) entry which is preliminary data.</text>
</comment>
<organism evidence="3 4">
    <name type="scientific">Larkinella punicea</name>
    <dbReference type="NCBI Taxonomy" id="2315727"/>
    <lineage>
        <taxon>Bacteria</taxon>
        <taxon>Pseudomonadati</taxon>
        <taxon>Bacteroidota</taxon>
        <taxon>Cytophagia</taxon>
        <taxon>Cytophagales</taxon>
        <taxon>Spirosomataceae</taxon>
        <taxon>Larkinella</taxon>
    </lineage>
</organism>
<evidence type="ECO:0000313" key="4">
    <source>
        <dbReference type="Proteomes" id="UP000253383"/>
    </source>
</evidence>
<evidence type="ECO:0000256" key="1">
    <source>
        <dbReference type="SAM" id="SignalP"/>
    </source>
</evidence>
<feature type="signal peptide" evidence="1">
    <location>
        <begin position="1"/>
        <end position="24"/>
    </location>
</feature>
<dbReference type="Proteomes" id="UP000253383">
    <property type="component" value="Unassembled WGS sequence"/>
</dbReference>
<dbReference type="InterPro" id="IPR029030">
    <property type="entry name" value="Caspase-like_dom_sf"/>
</dbReference>
<reference evidence="3 4" key="1">
    <citation type="submission" date="2018-07" db="EMBL/GenBank/DDBJ databases">
        <title>Genome analysis of Larkinella rosea.</title>
        <authorList>
            <person name="Zhou Z."/>
            <person name="Wang G."/>
        </authorList>
    </citation>
    <scope>NUCLEOTIDE SEQUENCE [LARGE SCALE GENOMIC DNA]</scope>
    <source>
        <strain evidence="4">zzj9</strain>
    </source>
</reference>
<dbReference type="EMBL" id="QOWE01000018">
    <property type="protein sequence ID" value="RCR67639.1"/>
    <property type="molecule type" value="Genomic_DNA"/>
</dbReference>
<accession>A0A368JJ08</accession>